<dbReference type="EMBL" id="JBANRG010000009">
    <property type="protein sequence ID" value="KAK7463733.1"/>
    <property type="molecule type" value="Genomic_DNA"/>
</dbReference>
<dbReference type="CDD" id="cd20524">
    <property type="entry name" value="CYCLIN_CCNH_rpt1"/>
    <property type="match status" value="1"/>
</dbReference>
<evidence type="ECO:0000256" key="2">
    <source>
        <dbReference type="RuleBase" id="RU000383"/>
    </source>
</evidence>
<dbReference type="Pfam" id="PF16899">
    <property type="entry name" value="Cyclin_C_2"/>
    <property type="match status" value="1"/>
</dbReference>
<gene>
    <name evidence="6" type="ORF">VKT23_005670</name>
    <name evidence="5" type="ORF">VKT23_007073</name>
</gene>
<evidence type="ECO:0000313" key="5">
    <source>
        <dbReference type="EMBL" id="KAK7463733.1"/>
    </source>
</evidence>
<dbReference type="Proteomes" id="UP001498398">
    <property type="component" value="Unassembled WGS sequence"/>
</dbReference>
<accession>A0ABR1JT07</accession>
<sequence length="355" mass="39864">MPETTAPPATKKPLYEASTQFKHWRYSPESLINIRSKLNEAAVAVIRQTFEAYEPGSSANVSFLNADEEHLLVTFYVTRITQLCGHFRFPEEVEATAATYLKRFYLKNTVMDWHPKNVMLTALFLATKTTNNPISLEAYTHNIPNTNPSDVLDLEFLVAQSLGFEFSVWHAHRALWGIWLDIQSLSDVPADYAKSQSSVYDTALSHVRASRLTDAEFIYTPSQIALAAFSLAAPDVAQQWLESKQAVTEAPTKIPPGILESIEALKKLIADAGQPETEAVREVDRRLRLCKNPEKVVGSKAYLARKAEEEKKAEDKRNRKAMEVEKAAAEGTDPFGDELERPKPSLVDYDDDDDD</sequence>
<dbReference type="InterPro" id="IPR006671">
    <property type="entry name" value="Cyclin_N"/>
</dbReference>
<dbReference type="Gene3D" id="1.10.472.10">
    <property type="entry name" value="Cyclin-like"/>
    <property type="match status" value="2"/>
</dbReference>
<proteinExistence type="inferred from homology"/>
<evidence type="ECO:0000313" key="6">
    <source>
        <dbReference type="EMBL" id="KAK7465698.1"/>
    </source>
</evidence>
<feature type="domain" description="Cyclin-like" evidence="4">
    <location>
        <begin position="78"/>
        <end position="160"/>
    </location>
</feature>
<dbReference type="InterPro" id="IPR013763">
    <property type="entry name" value="Cyclin-like_dom"/>
</dbReference>
<organism evidence="5 7">
    <name type="scientific">Marasmiellus scandens</name>
    <dbReference type="NCBI Taxonomy" id="2682957"/>
    <lineage>
        <taxon>Eukaryota</taxon>
        <taxon>Fungi</taxon>
        <taxon>Dikarya</taxon>
        <taxon>Basidiomycota</taxon>
        <taxon>Agaricomycotina</taxon>
        <taxon>Agaricomycetes</taxon>
        <taxon>Agaricomycetidae</taxon>
        <taxon>Agaricales</taxon>
        <taxon>Marasmiineae</taxon>
        <taxon>Omphalotaceae</taxon>
        <taxon>Marasmiellus</taxon>
    </lineage>
</organism>
<dbReference type="InterPro" id="IPR043198">
    <property type="entry name" value="Cyclin/Ssn8"/>
</dbReference>
<feature type="region of interest" description="Disordered" evidence="3">
    <location>
        <begin position="307"/>
        <end position="355"/>
    </location>
</feature>
<evidence type="ECO:0000313" key="7">
    <source>
        <dbReference type="Proteomes" id="UP001498398"/>
    </source>
</evidence>
<dbReference type="CDD" id="cd20525">
    <property type="entry name" value="CYCLIN_CCNH_rpt2"/>
    <property type="match status" value="1"/>
</dbReference>
<keyword evidence="1 2" id="KW-0195">Cyclin</keyword>
<keyword evidence="7" id="KW-1185">Reference proteome</keyword>
<dbReference type="InterPro" id="IPR031658">
    <property type="entry name" value="Cyclin_C_2"/>
</dbReference>
<evidence type="ECO:0000259" key="4">
    <source>
        <dbReference type="SMART" id="SM00385"/>
    </source>
</evidence>
<protein>
    <recommendedName>
        <fullName evidence="4">Cyclin-like domain-containing protein</fullName>
    </recommendedName>
</protein>
<evidence type="ECO:0000256" key="3">
    <source>
        <dbReference type="SAM" id="MobiDB-lite"/>
    </source>
</evidence>
<name>A0ABR1JT07_9AGAR</name>
<dbReference type="SMART" id="SM00385">
    <property type="entry name" value="CYCLIN"/>
    <property type="match status" value="1"/>
</dbReference>
<reference evidence="5 7" key="1">
    <citation type="submission" date="2024-01" db="EMBL/GenBank/DDBJ databases">
        <title>A draft genome for the cacao thread blight pathogen Marasmiellus scandens.</title>
        <authorList>
            <person name="Baruah I.K."/>
            <person name="Leung J."/>
            <person name="Bukari Y."/>
            <person name="Amoako-Attah I."/>
            <person name="Meinhardt L.W."/>
            <person name="Bailey B.A."/>
            <person name="Cohen S.P."/>
        </authorList>
    </citation>
    <scope>NUCLEOTIDE SEQUENCE [LARGE SCALE GENOMIC DNA]</scope>
    <source>
        <strain evidence="5 7">GH-19</strain>
    </source>
</reference>
<dbReference type="EMBL" id="JBANRG010000006">
    <property type="protein sequence ID" value="KAK7465698.1"/>
    <property type="molecule type" value="Genomic_DNA"/>
</dbReference>
<feature type="compositionally biased region" description="Basic and acidic residues" evidence="3">
    <location>
        <begin position="307"/>
        <end position="328"/>
    </location>
</feature>
<comment type="caution">
    <text evidence="5">The sequence shown here is derived from an EMBL/GenBank/DDBJ whole genome shotgun (WGS) entry which is preliminary data.</text>
</comment>
<dbReference type="PANTHER" id="PTHR10026">
    <property type="entry name" value="CYCLIN"/>
    <property type="match status" value="1"/>
</dbReference>
<dbReference type="SUPFAM" id="SSF47954">
    <property type="entry name" value="Cyclin-like"/>
    <property type="match status" value="2"/>
</dbReference>
<dbReference type="Pfam" id="PF00134">
    <property type="entry name" value="Cyclin_N"/>
    <property type="match status" value="1"/>
</dbReference>
<comment type="similarity">
    <text evidence="2">Belongs to the cyclin family.</text>
</comment>
<evidence type="ECO:0000256" key="1">
    <source>
        <dbReference type="ARBA" id="ARBA00023127"/>
    </source>
</evidence>
<dbReference type="InterPro" id="IPR036915">
    <property type="entry name" value="Cyclin-like_sf"/>
</dbReference>